<organism evidence="3 4">
    <name type="scientific">Rhizocola hellebori</name>
    <dbReference type="NCBI Taxonomy" id="1392758"/>
    <lineage>
        <taxon>Bacteria</taxon>
        <taxon>Bacillati</taxon>
        <taxon>Actinomycetota</taxon>
        <taxon>Actinomycetes</taxon>
        <taxon>Micromonosporales</taxon>
        <taxon>Micromonosporaceae</taxon>
        <taxon>Rhizocola</taxon>
    </lineage>
</organism>
<dbReference type="InterPro" id="IPR015590">
    <property type="entry name" value="Aldehyde_DH_dom"/>
</dbReference>
<sequence length="437" mass="45053">MIAGEHEFARNLIDGQWVFPRAPYEFEIRNPRDSTVTAVVPLSSRHDVARAVAAADTAAPSWAAQPALRLHLVTQLVSQIETLAEPLASLQACESGLSQADSRKAVLALMGLCRRLLTVPRADAGVSAHVLSWGLPLAEVVCAVLPHLLAGRTAVVKPSLRAPLSAVAFAHLTVGSGWPPGVVNVVQGAGADVAAEMFSTRGLAALQVRANDRTLAMAARSASGARLCALRAGGNMAIAGPDADPERVAAVAVEALAVHSVGGPLSLPLLAVHSSLGEAVTEAVLALLDKCRPAPLPAEGMRRKALAYLASMRAQGARILCGGAVPDDAAHRMGWLLPPTLVALGEPMDGSAGEPVGPVLTIATWRRPQEIVAGLNHPRYADGVACLFGVDPADLPVQLPQPTIVDSAGPLTALGDGALPPSWTGGLRIGPGYDAAR</sequence>
<dbReference type="Proteomes" id="UP000612899">
    <property type="component" value="Unassembled WGS sequence"/>
</dbReference>
<accession>A0A8J3QI98</accession>
<keyword evidence="4" id="KW-1185">Reference proteome</keyword>
<dbReference type="Gene3D" id="3.40.309.10">
    <property type="entry name" value="Aldehyde Dehydrogenase, Chain A, domain 2"/>
    <property type="match status" value="1"/>
</dbReference>
<name>A0A8J3QI98_9ACTN</name>
<comment type="caution">
    <text evidence="3">The sequence shown here is derived from an EMBL/GenBank/DDBJ whole genome shotgun (WGS) entry which is preliminary data.</text>
</comment>
<evidence type="ECO:0000256" key="1">
    <source>
        <dbReference type="ARBA" id="ARBA00023002"/>
    </source>
</evidence>
<evidence type="ECO:0000313" key="4">
    <source>
        <dbReference type="Proteomes" id="UP000612899"/>
    </source>
</evidence>
<keyword evidence="1" id="KW-0560">Oxidoreductase</keyword>
<gene>
    <name evidence="3" type="ORF">Rhe02_94550</name>
</gene>
<protein>
    <submittedName>
        <fullName evidence="3">Aldehyde dehydrogenase</fullName>
    </submittedName>
</protein>
<dbReference type="SUPFAM" id="SSF53720">
    <property type="entry name" value="ALDH-like"/>
    <property type="match status" value="1"/>
</dbReference>
<proteinExistence type="predicted"/>
<reference evidence="3" key="1">
    <citation type="submission" date="2021-01" db="EMBL/GenBank/DDBJ databases">
        <title>Whole genome shotgun sequence of Rhizocola hellebori NBRC 109834.</title>
        <authorList>
            <person name="Komaki H."/>
            <person name="Tamura T."/>
        </authorList>
    </citation>
    <scope>NUCLEOTIDE SEQUENCE</scope>
    <source>
        <strain evidence="3">NBRC 109834</strain>
    </source>
</reference>
<evidence type="ECO:0000313" key="3">
    <source>
        <dbReference type="EMBL" id="GIH11388.1"/>
    </source>
</evidence>
<dbReference type="InterPro" id="IPR016163">
    <property type="entry name" value="Ald_DH_C"/>
</dbReference>
<evidence type="ECO:0000259" key="2">
    <source>
        <dbReference type="Pfam" id="PF00171"/>
    </source>
</evidence>
<dbReference type="AlphaFoldDB" id="A0A8J3QI98"/>
<dbReference type="InterPro" id="IPR016161">
    <property type="entry name" value="Ald_DH/histidinol_DH"/>
</dbReference>
<dbReference type="EMBL" id="BONY01000131">
    <property type="protein sequence ID" value="GIH11388.1"/>
    <property type="molecule type" value="Genomic_DNA"/>
</dbReference>
<feature type="domain" description="Aldehyde dehydrogenase" evidence="2">
    <location>
        <begin position="24"/>
        <end position="382"/>
    </location>
</feature>
<dbReference type="RefSeq" id="WP_203915110.1">
    <property type="nucleotide sequence ID" value="NZ_BONY01000131.1"/>
</dbReference>
<dbReference type="Pfam" id="PF00171">
    <property type="entry name" value="Aldedh"/>
    <property type="match status" value="1"/>
</dbReference>
<dbReference type="GO" id="GO:0016620">
    <property type="term" value="F:oxidoreductase activity, acting on the aldehyde or oxo group of donors, NAD or NADP as acceptor"/>
    <property type="evidence" value="ECO:0007669"/>
    <property type="project" value="InterPro"/>
</dbReference>
<dbReference type="InterPro" id="IPR016162">
    <property type="entry name" value="Ald_DH_N"/>
</dbReference>
<dbReference type="PANTHER" id="PTHR11699">
    <property type="entry name" value="ALDEHYDE DEHYDROGENASE-RELATED"/>
    <property type="match status" value="1"/>
</dbReference>
<dbReference type="Gene3D" id="3.40.605.10">
    <property type="entry name" value="Aldehyde Dehydrogenase, Chain A, domain 1"/>
    <property type="match status" value="2"/>
</dbReference>